<evidence type="ECO:0000259" key="4">
    <source>
        <dbReference type="PROSITE" id="PS50943"/>
    </source>
</evidence>
<dbReference type="SMART" id="SM00530">
    <property type="entry name" value="HTH_XRE"/>
    <property type="match status" value="1"/>
</dbReference>
<dbReference type="PROSITE" id="PS50943">
    <property type="entry name" value="HTH_CROC1"/>
    <property type="match status" value="1"/>
</dbReference>
<feature type="domain" description="HTH cro/C1-type" evidence="4">
    <location>
        <begin position="8"/>
        <end position="71"/>
    </location>
</feature>
<dbReference type="InterPro" id="IPR036286">
    <property type="entry name" value="LexA/Signal_pep-like_sf"/>
</dbReference>
<dbReference type="GO" id="GO:0003677">
    <property type="term" value="F:DNA binding"/>
    <property type="evidence" value="ECO:0007669"/>
    <property type="project" value="UniProtKB-KW"/>
</dbReference>
<dbReference type="InterPro" id="IPR001387">
    <property type="entry name" value="Cro/C1-type_HTH"/>
</dbReference>
<organism evidence="5 6">
    <name type="scientific">Vibrio spartinae</name>
    <dbReference type="NCBI Taxonomy" id="1918945"/>
    <lineage>
        <taxon>Bacteria</taxon>
        <taxon>Pseudomonadati</taxon>
        <taxon>Pseudomonadota</taxon>
        <taxon>Gammaproteobacteria</taxon>
        <taxon>Vibrionales</taxon>
        <taxon>Vibrionaceae</taxon>
        <taxon>Vibrio</taxon>
    </lineage>
</organism>
<keyword evidence="1" id="KW-0805">Transcription regulation</keyword>
<dbReference type="InterPro" id="IPR010982">
    <property type="entry name" value="Lambda_DNA-bd_dom_sf"/>
</dbReference>
<dbReference type="Pfam" id="PF01381">
    <property type="entry name" value="HTH_3"/>
    <property type="match status" value="1"/>
</dbReference>
<keyword evidence="2" id="KW-0238">DNA-binding</keyword>
<dbReference type="InterPro" id="IPR015927">
    <property type="entry name" value="Peptidase_S24_S26A/B/C"/>
</dbReference>
<evidence type="ECO:0000256" key="3">
    <source>
        <dbReference type="ARBA" id="ARBA00023163"/>
    </source>
</evidence>
<dbReference type="CDD" id="cd00093">
    <property type="entry name" value="HTH_XRE"/>
    <property type="match status" value="1"/>
</dbReference>
<evidence type="ECO:0000256" key="1">
    <source>
        <dbReference type="ARBA" id="ARBA00023015"/>
    </source>
</evidence>
<dbReference type="Gene3D" id="1.10.260.40">
    <property type="entry name" value="lambda repressor-like DNA-binding domains"/>
    <property type="match status" value="1"/>
</dbReference>
<dbReference type="CDD" id="cd06529">
    <property type="entry name" value="S24_LexA-like"/>
    <property type="match status" value="1"/>
</dbReference>
<dbReference type="PANTHER" id="PTHR40661:SF3">
    <property type="entry name" value="FELS-1 PROPHAGE TRANSCRIPTIONAL REGULATOR"/>
    <property type="match status" value="1"/>
</dbReference>
<dbReference type="EMBL" id="FSSB01000025">
    <property type="protein sequence ID" value="SIO96113.1"/>
    <property type="molecule type" value="Genomic_DNA"/>
</dbReference>
<evidence type="ECO:0000313" key="5">
    <source>
        <dbReference type="EMBL" id="SIO96113.1"/>
    </source>
</evidence>
<proteinExistence type="predicted"/>
<dbReference type="SUPFAM" id="SSF47413">
    <property type="entry name" value="lambda repressor-like DNA-binding domains"/>
    <property type="match status" value="1"/>
</dbReference>
<accession>A0A1N6M9P0</accession>
<dbReference type="AlphaFoldDB" id="A0A1N6M9P0"/>
<evidence type="ECO:0000256" key="2">
    <source>
        <dbReference type="ARBA" id="ARBA00023125"/>
    </source>
</evidence>
<dbReference type="Gene3D" id="2.10.109.10">
    <property type="entry name" value="Umud Fragment, subunit A"/>
    <property type="match status" value="1"/>
</dbReference>
<dbReference type="RefSeq" id="WP_074374572.1">
    <property type="nucleotide sequence ID" value="NZ_AP024907.1"/>
</dbReference>
<sequence>METLSERLKARRLERGLTQDKLIEEIKRLYPQVDSLSRMTISNLETGMQKSVKDLMLLALSKVLNCNAEWLVCGTGEKEPPCPAAISQPLSVENKEHMQYCPVQSWELLHSFIQAPDATISETTQFLLCPLPTGPRTFVLKVRGEAMTPRFKEGDWLFIDLDQIEPTHNQFVISRHDGEYTFKQLQVIEGRKFLKVSNPDYPPALRYVEITGSHTIIGTVITTVSSL</sequence>
<dbReference type="OrthoDB" id="9791537at2"/>
<dbReference type="PANTHER" id="PTHR40661">
    <property type="match status" value="1"/>
</dbReference>
<dbReference type="SUPFAM" id="SSF51306">
    <property type="entry name" value="LexA/Signal peptidase"/>
    <property type="match status" value="1"/>
</dbReference>
<dbReference type="InterPro" id="IPR039418">
    <property type="entry name" value="LexA-like"/>
</dbReference>
<keyword evidence="3" id="KW-0804">Transcription</keyword>
<dbReference type="Pfam" id="PF00717">
    <property type="entry name" value="Peptidase_S24"/>
    <property type="match status" value="1"/>
</dbReference>
<evidence type="ECO:0000313" key="6">
    <source>
        <dbReference type="Proteomes" id="UP000184774"/>
    </source>
</evidence>
<reference evidence="5 6" key="1">
    <citation type="submission" date="2016-12" db="EMBL/GenBank/DDBJ databases">
        <authorList>
            <person name="Song W.-J."/>
            <person name="Kurnit D.M."/>
        </authorList>
    </citation>
    <scope>NUCLEOTIDE SEQUENCE [LARGE SCALE GENOMIC DNA]</scope>
    <source>
        <strain evidence="5 6">CECT 9026</strain>
    </source>
</reference>
<gene>
    <name evidence="5" type="ORF">VSP9026_03873</name>
</gene>
<dbReference type="Proteomes" id="UP000184774">
    <property type="component" value="Unassembled WGS sequence"/>
</dbReference>
<protein>
    <submittedName>
        <fullName evidence="5">Transcriptional repressor DicA</fullName>
    </submittedName>
</protein>
<name>A0A1N6M9P0_9VIBR</name>